<dbReference type="InterPro" id="IPR036043">
    <property type="entry name" value="Phosphoglycerate_kinase_sf"/>
</dbReference>
<keyword evidence="11 14" id="KW-0418">Kinase</keyword>
<feature type="binding site" evidence="14 15">
    <location>
        <begin position="74"/>
        <end position="77"/>
    </location>
    <ligand>
        <name>substrate</name>
    </ligand>
</feature>
<comment type="pathway">
    <text evidence="3 14">Carbohydrate degradation; glycolysis; pyruvate from D-glyceraldehyde 3-phosphate: step 2/5.</text>
</comment>
<reference evidence="18" key="1">
    <citation type="journal article" date="2014" name="Gene">
        <title>Genome-guided analysis of transformation efficiency and carbon dioxide assimilation by Moorella thermoacetica Y72.</title>
        <authorList>
            <person name="Tsukahara K."/>
            <person name="Kita A."/>
            <person name="Nakashimada Y."/>
            <person name="Hoshino T."/>
            <person name="Murakami K."/>
        </authorList>
    </citation>
    <scope>NUCLEOTIDE SEQUENCE [LARGE SCALE GENOMIC DNA]</scope>
    <source>
        <strain evidence="18">Y72</strain>
    </source>
</reference>
<organism evidence="18">
    <name type="scientific">Moorella thermoacetica Y72</name>
    <dbReference type="NCBI Taxonomy" id="1325331"/>
    <lineage>
        <taxon>Bacteria</taxon>
        <taxon>Bacillati</taxon>
        <taxon>Bacillota</taxon>
        <taxon>Clostridia</taxon>
        <taxon>Neomoorellales</taxon>
        <taxon>Neomoorellaceae</taxon>
        <taxon>Neomoorella</taxon>
    </lineage>
</organism>
<evidence type="ECO:0000256" key="9">
    <source>
        <dbReference type="ARBA" id="ARBA00022679"/>
    </source>
</evidence>
<dbReference type="GO" id="GO:0004618">
    <property type="term" value="F:phosphoglycerate kinase activity"/>
    <property type="evidence" value="ECO:0007669"/>
    <property type="project" value="UniProtKB-UniRule"/>
</dbReference>
<keyword evidence="12 14" id="KW-0067">ATP-binding</keyword>
<keyword evidence="8 14" id="KW-0963">Cytoplasm</keyword>
<dbReference type="Pfam" id="PF00162">
    <property type="entry name" value="PGK"/>
    <property type="match status" value="1"/>
</dbReference>
<evidence type="ECO:0000256" key="3">
    <source>
        <dbReference type="ARBA" id="ARBA00004838"/>
    </source>
</evidence>
<proteinExistence type="inferred from homology"/>
<keyword evidence="13 14" id="KW-0324">Glycolysis</keyword>
<evidence type="ECO:0000256" key="17">
    <source>
        <dbReference type="RuleBase" id="RU000532"/>
    </source>
</evidence>
<dbReference type="PROSITE" id="PS00111">
    <property type="entry name" value="PGLYCERATE_KINASE"/>
    <property type="match status" value="1"/>
</dbReference>
<name>A0A0S6UAB2_NEOTH</name>
<feature type="binding site" evidence="14 16">
    <location>
        <begin position="364"/>
        <end position="367"/>
    </location>
    <ligand>
        <name>ATP</name>
        <dbReference type="ChEBI" id="CHEBI:30616"/>
    </ligand>
</feature>
<evidence type="ECO:0000256" key="12">
    <source>
        <dbReference type="ARBA" id="ARBA00022840"/>
    </source>
</evidence>
<dbReference type="EMBL" id="DF238840">
    <property type="protein sequence ID" value="GAF26049.1"/>
    <property type="molecule type" value="Genomic_DNA"/>
</dbReference>
<evidence type="ECO:0000256" key="16">
    <source>
        <dbReference type="PIRSR" id="PIRSR000724-2"/>
    </source>
</evidence>
<comment type="caution">
    <text evidence="14">Lacks conserved residue(s) required for the propagation of feature annotation.</text>
</comment>
<evidence type="ECO:0000256" key="15">
    <source>
        <dbReference type="PIRSR" id="PIRSR000724-1"/>
    </source>
</evidence>
<dbReference type="PANTHER" id="PTHR11406:SF23">
    <property type="entry name" value="PHOSPHOGLYCERATE KINASE 1, CHLOROPLASTIC-RELATED"/>
    <property type="match status" value="1"/>
</dbReference>
<evidence type="ECO:0000256" key="13">
    <source>
        <dbReference type="ARBA" id="ARBA00023152"/>
    </source>
</evidence>
<dbReference type="Gene3D" id="3.40.50.1260">
    <property type="entry name" value="Phosphoglycerate kinase, N-terminal domain"/>
    <property type="match status" value="2"/>
</dbReference>
<comment type="subunit">
    <text evidence="5 14">Monomer.</text>
</comment>
<feature type="binding site" evidence="14 16">
    <location>
        <position position="338"/>
    </location>
    <ligand>
        <name>ATP</name>
        <dbReference type="ChEBI" id="CHEBI:30616"/>
    </ligand>
</feature>
<feature type="binding site" evidence="14">
    <location>
        <position position="166"/>
    </location>
    <ligand>
        <name>substrate</name>
    </ligand>
</feature>
<dbReference type="FunFam" id="3.40.50.1260:FF:000002">
    <property type="entry name" value="Phosphoglycerate kinase"/>
    <property type="match status" value="1"/>
</dbReference>
<feature type="binding site" evidence="14 15">
    <location>
        <begin position="36"/>
        <end position="38"/>
    </location>
    <ligand>
        <name>substrate</name>
    </ligand>
</feature>
<dbReference type="InterPro" id="IPR015911">
    <property type="entry name" value="Phosphoglycerate_kinase_CS"/>
</dbReference>
<feature type="binding site" evidence="14">
    <location>
        <position position="133"/>
    </location>
    <ligand>
        <name>substrate</name>
    </ligand>
</feature>
<dbReference type="GO" id="GO:0006094">
    <property type="term" value="P:gluconeogenesis"/>
    <property type="evidence" value="ECO:0007669"/>
    <property type="project" value="TreeGrafter"/>
</dbReference>
<dbReference type="HAMAP" id="MF_00145">
    <property type="entry name" value="Phosphoglyc_kinase"/>
    <property type="match status" value="1"/>
</dbReference>
<feature type="binding site" evidence="14">
    <location>
        <position position="51"/>
    </location>
    <ligand>
        <name>substrate</name>
    </ligand>
</feature>
<evidence type="ECO:0000256" key="4">
    <source>
        <dbReference type="ARBA" id="ARBA00008982"/>
    </source>
</evidence>
<feature type="binding site" evidence="15">
    <location>
        <position position="133"/>
    </location>
    <ligand>
        <name>(2R)-3-phosphoglycerate</name>
        <dbReference type="ChEBI" id="CHEBI:58272"/>
    </ligand>
</feature>
<dbReference type="PRINTS" id="PR00477">
    <property type="entry name" value="PHGLYCKINASE"/>
</dbReference>
<dbReference type="GO" id="GO:0043531">
    <property type="term" value="F:ADP binding"/>
    <property type="evidence" value="ECO:0007669"/>
    <property type="project" value="TreeGrafter"/>
</dbReference>
<dbReference type="UniPathway" id="UPA00109">
    <property type="reaction ID" value="UER00185"/>
</dbReference>
<dbReference type="FunFam" id="3.40.50.1260:FF:000007">
    <property type="entry name" value="Phosphoglycerate kinase"/>
    <property type="match status" value="1"/>
</dbReference>
<evidence type="ECO:0000256" key="6">
    <source>
        <dbReference type="ARBA" id="ARBA00013061"/>
    </source>
</evidence>
<keyword evidence="9 14" id="KW-0808">Transferase</keyword>
<evidence type="ECO:0000256" key="11">
    <source>
        <dbReference type="ARBA" id="ARBA00022777"/>
    </source>
</evidence>
<dbReference type="GO" id="GO:0005829">
    <property type="term" value="C:cytosol"/>
    <property type="evidence" value="ECO:0007669"/>
    <property type="project" value="TreeGrafter"/>
</dbReference>
<dbReference type="EC" id="2.7.2.3" evidence="6 14"/>
<gene>
    <name evidence="14" type="primary">pgk</name>
    <name evidence="18" type="ORF">MTY_1386</name>
</gene>
<dbReference type="InterPro" id="IPR015824">
    <property type="entry name" value="Phosphoglycerate_kinase_N"/>
</dbReference>
<dbReference type="GO" id="GO:0006096">
    <property type="term" value="P:glycolytic process"/>
    <property type="evidence" value="ECO:0007669"/>
    <property type="project" value="UniProtKB-UniRule"/>
</dbReference>
<dbReference type="AlphaFoldDB" id="A0A0S6UAB2"/>
<comment type="catalytic activity">
    <reaction evidence="1 14 17">
        <text>(2R)-3-phosphoglycerate + ATP = (2R)-3-phospho-glyceroyl phosphate + ADP</text>
        <dbReference type="Rhea" id="RHEA:14801"/>
        <dbReference type="ChEBI" id="CHEBI:30616"/>
        <dbReference type="ChEBI" id="CHEBI:57604"/>
        <dbReference type="ChEBI" id="CHEBI:58272"/>
        <dbReference type="ChEBI" id="CHEBI:456216"/>
        <dbReference type="EC" id="2.7.2.3"/>
    </reaction>
</comment>
<dbReference type="InterPro" id="IPR001576">
    <property type="entry name" value="Phosphoglycerate_kinase"/>
</dbReference>
<dbReference type="Proteomes" id="UP000063718">
    <property type="component" value="Unassembled WGS sequence"/>
</dbReference>
<feature type="binding site" evidence="15">
    <location>
        <position position="51"/>
    </location>
    <ligand>
        <name>(2R)-3-phosphoglycerate</name>
        <dbReference type="ChEBI" id="CHEBI:58272"/>
    </ligand>
</feature>
<evidence type="ECO:0000256" key="14">
    <source>
        <dbReference type="HAMAP-Rule" id="MF_00145"/>
    </source>
</evidence>
<sequence>MGFCQKSIFEGGFTQVAKLTLKDLELNNKRVLVRVDFNVPLEAGRVTDNTRIRAALPTIEYLLDHGARVILMSHLGRPKGKVKEELRLDPVARELESLLGRPVHKVNDCVGPEVEAAAAALKPGEVLLLENLRFHPEEEKNDPAFARQLASLADVYVNDAFGAAHRAHASTEGVAHYLPAAAGFLLQKEIETLGKALADPERPFVAIIGGAKVSDKISVIRNLLTKVDTLIIGGGMANTFLKAQGYAMGKSLVEEDQVPLAQELIQLAAQKGVKMLLPRDLVVAQEFKADAPHQVVAVNAVPDGWMALDIGPETARTYAGALEGARTVVWNGPMGVFEMEAFAHGTEAVARAVAAVDGMTIVGGGDSVAAVEKMGVAGKIGHISTGGGASLEFLEGKALPGVVALTEK</sequence>
<feature type="binding site" evidence="15">
    <location>
        <position position="166"/>
    </location>
    <ligand>
        <name>(2R)-3-phosphoglycerate</name>
        <dbReference type="ChEBI" id="CHEBI:58272"/>
    </ligand>
</feature>
<evidence type="ECO:0000256" key="2">
    <source>
        <dbReference type="ARBA" id="ARBA00004496"/>
    </source>
</evidence>
<dbReference type="PANTHER" id="PTHR11406">
    <property type="entry name" value="PHOSPHOGLYCERATE KINASE"/>
    <property type="match status" value="1"/>
</dbReference>
<evidence type="ECO:0000256" key="5">
    <source>
        <dbReference type="ARBA" id="ARBA00011245"/>
    </source>
</evidence>
<dbReference type="PIRSF" id="PIRSF000724">
    <property type="entry name" value="Pgk"/>
    <property type="match status" value="1"/>
</dbReference>
<accession>A0A0S6UAB2</accession>
<evidence type="ECO:0000313" key="18">
    <source>
        <dbReference type="EMBL" id="GAF26049.1"/>
    </source>
</evidence>
<dbReference type="SUPFAM" id="SSF53748">
    <property type="entry name" value="Phosphoglycerate kinase"/>
    <property type="match status" value="1"/>
</dbReference>
<dbReference type="GO" id="GO:0005524">
    <property type="term" value="F:ATP binding"/>
    <property type="evidence" value="ECO:0007669"/>
    <property type="project" value="UniProtKB-KW"/>
</dbReference>
<evidence type="ECO:0000256" key="8">
    <source>
        <dbReference type="ARBA" id="ARBA00022490"/>
    </source>
</evidence>
<comment type="similarity">
    <text evidence="4 14 17">Belongs to the phosphoglycerate kinase family.</text>
</comment>
<evidence type="ECO:0000256" key="10">
    <source>
        <dbReference type="ARBA" id="ARBA00022741"/>
    </source>
</evidence>
<comment type="subcellular location">
    <subcellularLocation>
        <location evidence="2 14">Cytoplasm</location>
    </subcellularLocation>
</comment>
<evidence type="ECO:0000256" key="7">
    <source>
        <dbReference type="ARBA" id="ARBA00016471"/>
    </source>
</evidence>
<feature type="binding site" evidence="14 16">
    <location>
        <position position="216"/>
    </location>
    <ligand>
        <name>ATP</name>
        <dbReference type="ChEBI" id="CHEBI:30616"/>
    </ligand>
</feature>
<evidence type="ECO:0000256" key="1">
    <source>
        <dbReference type="ARBA" id="ARBA00000642"/>
    </source>
</evidence>
<keyword evidence="10 14" id="KW-0547">Nucleotide-binding</keyword>
<protein>
    <recommendedName>
        <fullName evidence="7 14">Phosphoglycerate kinase</fullName>
        <ecNumber evidence="6 14">2.7.2.3</ecNumber>
    </recommendedName>
</protein>
<dbReference type="CDD" id="cd00318">
    <property type="entry name" value="Phosphoglycerate_kinase"/>
    <property type="match status" value="1"/>
</dbReference>